<comment type="caution">
    <text evidence="3">The sequence shown here is derived from an EMBL/GenBank/DDBJ whole genome shotgun (WGS) entry which is preliminary data.</text>
</comment>
<feature type="domain" description="DUF1285" evidence="2">
    <location>
        <begin position="99"/>
        <end position="193"/>
    </location>
</feature>
<evidence type="ECO:0000259" key="2">
    <source>
        <dbReference type="Pfam" id="PF21028"/>
    </source>
</evidence>
<evidence type="ECO:0000259" key="1">
    <source>
        <dbReference type="Pfam" id="PF06938"/>
    </source>
</evidence>
<protein>
    <recommendedName>
        <fullName evidence="5">DUF1285 domain-containing protein</fullName>
    </recommendedName>
</protein>
<dbReference type="OrthoDB" id="3078366at2"/>
<dbReference type="InterPro" id="IPR048342">
    <property type="entry name" value="DUF1285_C"/>
</dbReference>
<organism evidence="3 4">
    <name type="scientific">Roseibium marinum</name>
    <dbReference type="NCBI Taxonomy" id="281252"/>
    <lineage>
        <taxon>Bacteria</taxon>
        <taxon>Pseudomonadati</taxon>
        <taxon>Pseudomonadota</taxon>
        <taxon>Alphaproteobacteria</taxon>
        <taxon>Hyphomicrobiales</taxon>
        <taxon>Stappiaceae</taxon>
        <taxon>Roseibium</taxon>
    </lineage>
</organism>
<dbReference type="AlphaFoldDB" id="A0A2S3UQR0"/>
<keyword evidence="4" id="KW-1185">Reference proteome</keyword>
<accession>A0A2S3UQR0</accession>
<dbReference type="Pfam" id="PF21028">
    <property type="entry name" value="DUF1285_C"/>
    <property type="match status" value="1"/>
</dbReference>
<gene>
    <name evidence="3" type="ORF">CLV41_108254</name>
</gene>
<dbReference type="InterPro" id="IPR010707">
    <property type="entry name" value="DUF1285"/>
</dbReference>
<evidence type="ECO:0000313" key="3">
    <source>
        <dbReference type="EMBL" id="POF29829.1"/>
    </source>
</evidence>
<sequence>MTERPADIDKTMPEGLKALMSRADAGDRAPPPVEKWNPPFCGDLDIRIARDGTWHYLGSPIGRERLVRLFASVLRKDADGRHYLVTPVEKIGITVEDAPLLAVEMAVEGEGENQAVTLRTNLGDLVRVGPDHPLRFEKETDSGGLKPYVLVRGRLEALFTRALMYELADMLEEREEGNGVALGIWSGGAFFTLASDLLDAPE</sequence>
<dbReference type="EMBL" id="PPCN01000008">
    <property type="protein sequence ID" value="POF29829.1"/>
    <property type="molecule type" value="Genomic_DNA"/>
</dbReference>
<dbReference type="InterPro" id="IPR023361">
    <property type="entry name" value="DUF1285_beta_roll_sf"/>
</dbReference>
<dbReference type="Proteomes" id="UP000236959">
    <property type="component" value="Unassembled WGS sequence"/>
</dbReference>
<dbReference type="Gene3D" id="2.30.270.10">
    <property type="entry name" value="duf1285 protein"/>
    <property type="match status" value="1"/>
</dbReference>
<dbReference type="Gene3D" id="3.10.540.10">
    <property type="entry name" value="duf1285 like domain"/>
    <property type="match status" value="1"/>
</dbReference>
<dbReference type="PIRSF" id="PIRSF029557">
    <property type="entry name" value="UCP029557"/>
    <property type="match status" value="1"/>
</dbReference>
<evidence type="ECO:0008006" key="5">
    <source>
        <dbReference type="Google" id="ProtNLM"/>
    </source>
</evidence>
<evidence type="ECO:0000313" key="4">
    <source>
        <dbReference type="Proteomes" id="UP000236959"/>
    </source>
</evidence>
<dbReference type="Pfam" id="PF06938">
    <property type="entry name" value="DUF1285_N"/>
    <property type="match status" value="1"/>
</dbReference>
<dbReference type="RefSeq" id="WP_103223874.1">
    <property type="nucleotide sequence ID" value="NZ_PPCN01000008.1"/>
</dbReference>
<name>A0A2S3UQR0_9HYPH</name>
<reference evidence="3 4" key="1">
    <citation type="submission" date="2018-01" db="EMBL/GenBank/DDBJ databases">
        <title>Genomic Encyclopedia of Archaeal and Bacterial Type Strains, Phase II (KMG-II): from individual species to whole genera.</title>
        <authorList>
            <person name="Goeker M."/>
        </authorList>
    </citation>
    <scope>NUCLEOTIDE SEQUENCE [LARGE SCALE GENOMIC DNA]</scope>
    <source>
        <strain evidence="3 4">DSM 17023</strain>
    </source>
</reference>
<feature type="domain" description="DUF1285" evidence="1">
    <location>
        <begin position="31"/>
        <end position="98"/>
    </location>
</feature>
<proteinExistence type="predicted"/>
<dbReference type="InterPro" id="IPR048341">
    <property type="entry name" value="DUF1285_N"/>
</dbReference>